<dbReference type="Proteomes" id="UP001303046">
    <property type="component" value="Unassembled WGS sequence"/>
</dbReference>
<feature type="domain" description="F-box" evidence="1">
    <location>
        <begin position="1"/>
        <end position="48"/>
    </location>
</feature>
<comment type="caution">
    <text evidence="2">The sequence shown here is derived from an EMBL/GenBank/DDBJ whole genome shotgun (WGS) entry which is preliminary data.</text>
</comment>
<dbReference type="InterPro" id="IPR057207">
    <property type="entry name" value="FBXL15_LRR"/>
</dbReference>
<dbReference type="PROSITE" id="PS50181">
    <property type="entry name" value="FBOX"/>
    <property type="match status" value="1"/>
</dbReference>
<dbReference type="Pfam" id="PF25372">
    <property type="entry name" value="DUF7885"/>
    <property type="match status" value="1"/>
</dbReference>
<evidence type="ECO:0000259" key="1">
    <source>
        <dbReference type="PROSITE" id="PS50181"/>
    </source>
</evidence>
<evidence type="ECO:0000313" key="2">
    <source>
        <dbReference type="EMBL" id="KAK6736879.1"/>
    </source>
</evidence>
<protein>
    <recommendedName>
        <fullName evidence="1">F-box domain-containing protein</fullName>
    </recommendedName>
</protein>
<dbReference type="SMART" id="SM00256">
    <property type="entry name" value="FBOX"/>
    <property type="match status" value="1"/>
</dbReference>
<dbReference type="Gene3D" id="3.80.10.10">
    <property type="entry name" value="Ribonuclease Inhibitor"/>
    <property type="match status" value="1"/>
</dbReference>
<dbReference type="PANTHER" id="PTHR13318">
    <property type="entry name" value="PARTNER OF PAIRED, ISOFORM B-RELATED"/>
    <property type="match status" value="1"/>
</dbReference>
<keyword evidence="3" id="KW-1185">Reference proteome</keyword>
<accession>A0ABR1CEL3</accession>
<name>A0ABR1CEL3_NECAM</name>
<gene>
    <name evidence="2" type="primary">Necator_chrII.g7315</name>
    <name evidence="2" type="ORF">RB195_019522</name>
</gene>
<dbReference type="InterPro" id="IPR001810">
    <property type="entry name" value="F-box_dom"/>
</dbReference>
<dbReference type="InterPro" id="IPR032675">
    <property type="entry name" value="LRR_dom_sf"/>
</dbReference>
<organism evidence="2 3">
    <name type="scientific">Necator americanus</name>
    <name type="common">Human hookworm</name>
    <dbReference type="NCBI Taxonomy" id="51031"/>
    <lineage>
        <taxon>Eukaryota</taxon>
        <taxon>Metazoa</taxon>
        <taxon>Ecdysozoa</taxon>
        <taxon>Nematoda</taxon>
        <taxon>Chromadorea</taxon>
        <taxon>Rhabditida</taxon>
        <taxon>Rhabditina</taxon>
        <taxon>Rhabditomorpha</taxon>
        <taxon>Strongyloidea</taxon>
        <taxon>Ancylostomatidae</taxon>
        <taxon>Bunostominae</taxon>
        <taxon>Necator</taxon>
    </lineage>
</organism>
<reference evidence="2 3" key="1">
    <citation type="submission" date="2023-08" db="EMBL/GenBank/DDBJ databases">
        <title>A Necator americanus chromosomal reference genome.</title>
        <authorList>
            <person name="Ilik V."/>
            <person name="Petrzelkova K.J."/>
            <person name="Pardy F."/>
            <person name="Fuh T."/>
            <person name="Niatou-Singa F.S."/>
            <person name="Gouil Q."/>
            <person name="Baker L."/>
            <person name="Ritchie M.E."/>
            <person name="Jex A.R."/>
            <person name="Gazzola D."/>
            <person name="Li H."/>
            <person name="Toshio Fujiwara R."/>
            <person name="Zhan B."/>
            <person name="Aroian R.V."/>
            <person name="Pafco B."/>
            <person name="Schwarz E.M."/>
        </authorList>
    </citation>
    <scope>NUCLEOTIDE SEQUENCE [LARGE SCALE GENOMIC DNA]</scope>
    <source>
        <strain evidence="2 3">Aroian</strain>
        <tissue evidence="2">Whole animal</tissue>
    </source>
</reference>
<dbReference type="SUPFAM" id="SSF52047">
    <property type="entry name" value="RNI-like"/>
    <property type="match status" value="1"/>
</dbReference>
<dbReference type="Gene3D" id="1.20.1280.50">
    <property type="match status" value="1"/>
</dbReference>
<proteinExistence type="predicted"/>
<dbReference type="InterPro" id="IPR036047">
    <property type="entry name" value="F-box-like_dom_sf"/>
</dbReference>
<dbReference type="Pfam" id="PF12937">
    <property type="entry name" value="F-box-like"/>
    <property type="match status" value="1"/>
</dbReference>
<dbReference type="EMBL" id="JAVFWL010000002">
    <property type="protein sequence ID" value="KAK6736879.1"/>
    <property type="molecule type" value="Genomic_DNA"/>
</dbReference>
<sequence>MGDLDSLPEHIILKILRELGGPIHVANCGLISRRWHRITRKDTLWRNTEFSGDSRLNLRQLTSFTRSSLAAKVVCLSIEGYIVRTSRMFSQSTITNHVLSLMGRRMLKLRSLTIQNANISNIAFKCMPKTLERLCLSGSIIGYCAMDDLAHPGTLPALRELDLDYVHNLSSNSKSFQYILQRKDLIQLQVRHCNGISNIDLMRISDFLVNLRVLNVSEIRFLNDTVIKSIAFLKSLVELFIAFTAISDEGIHSLVQTESKLVLLDIRGCPRVTGQSLFMLSCIKSLREVWILQFMTGCASARKSLKEAGSQMLILDEIDRQRMAVPQRMDFYSIYFANVFGNSPSENIVENVH</sequence>
<evidence type="ECO:0000313" key="3">
    <source>
        <dbReference type="Proteomes" id="UP001303046"/>
    </source>
</evidence>
<dbReference type="SUPFAM" id="SSF81383">
    <property type="entry name" value="F-box domain"/>
    <property type="match status" value="1"/>
</dbReference>